<dbReference type="CDD" id="cd20736">
    <property type="entry name" value="PoNe_Nuclease"/>
    <property type="match status" value="1"/>
</dbReference>
<accession>A0A0D0ISJ3</accession>
<keyword evidence="5" id="KW-1185">Reference proteome</keyword>
<reference evidence="4 5" key="1">
    <citation type="submission" date="2015-01" db="EMBL/GenBank/DDBJ databases">
        <title>Draft genome sequence of Leucobacter komagatae strain VKM ST2845.</title>
        <authorList>
            <person name="Karlyshev A.V."/>
            <person name="Kudryashova E.B."/>
        </authorList>
    </citation>
    <scope>NUCLEOTIDE SEQUENCE [LARGE SCALE GENOMIC DNA]</scope>
    <source>
        <strain evidence="4 5">VKM ST2845</strain>
    </source>
</reference>
<sequence length="135" mass="14693">MPTHQPNEARAPHQAPTSHNQSLGARGERIAADYLIARGLILIERNWRCTYGELDLIMRDGETCVAIEVKTRSGTGFGSPLEAITARKAARLRRLLLEWAGTTGNRGRGLRVDAVGVLLLPGAAEPHVEHLRAIA</sequence>
<evidence type="ECO:0000313" key="5">
    <source>
        <dbReference type="Proteomes" id="UP000032120"/>
    </source>
</evidence>
<dbReference type="NCBIfam" id="NF009150">
    <property type="entry name" value="PRK12497.1-3"/>
    <property type="match status" value="1"/>
</dbReference>
<protein>
    <recommendedName>
        <fullName evidence="2">UPF0102 protein SD72_01200</fullName>
    </recommendedName>
</protein>
<dbReference type="PANTHER" id="PTHR34039:SF1">
    <property type="entry name" value="UPF0102 PROTEIN YRAN"/>
    <property type="match status" value="1"/>
</dbReference>
<dbReference type="Pfam" id="PF02021">
    <property type="entry name" value="UPF0102"/>
    <property type="match status" value="1"/>
</dbReference>
<dbReference type="NCBIfam" id="NF009154">
    <property type="entry name" value="PRK12497.3-3"/>
    <property type="match status" value="1"/>
</dbReference>
<comment type="caution">
    <text evidence="4">The sequence shown here is derived from an EMBL/GenBank/DDBJ whole genome shotgun (WGS) entry which is preliminary data.</text>
</comment>
<evidence type="ECO:0000256" key="1">
    <source>
        <dbReference type="ARBA" id="ARBA00006738"/>
    </source>
</evidence>
<comment type="similarity">
    <text evidence="1 2">Belongs to the UPF0102 family.</text>
</comment>
<dbReference type="Proteomes" id="UP000032120">
    <property type="component" value="Unassembled WGS sequence"/>
</dbReference>
<gene>
    <name evidence="4" type="ORF">SD72_01200</name>
</gene>
<dbReference type="InterPro" id="IPR003509">
    <property type="entry name" value="UPF0102_YraN-like"/>
</dbReference>
<organism evidence="4 5">
    <name type="scientific">Leucobacter komagatae</name>
    <dbReference type="NCBI Taxonomy" id="55969"/>
    <lineage>
        <taxon>Bacteria</taxon>
        <taxon>Bacillati</taxon>
        <taxon>Actinomycetota</taxon>
        <taxon>Actinomycetes</taxon>
        <taxon>Micrococcales</taxon>
        <taxon>Microbacteriaceae</taxon>
        <taxon>Leucobacter</taxon>
    </lineage>
</organism>
<evidence type="ECO:0000313" key="4">
    <source>
        <dbReference type="EMBL" id="KIP53922.1"/>
    </source>
</evidence>
<evidence type="ECO:0000256" key="2">
    <source>
        <dbReference type="HAMAP-Rule" id="MF_00048"/>
    </source>
</evidence>
<dbReference type="InterPro" id="IPR011856">
    <property type="entry name" value="tRNA_endonuc-like_dom_sf"/>
</dbReference>
<evidence type="ECO:0000256" key="3">
    <source>
        <dbReference type="SAM" id="MobiDB-lite"/>
    </source>
</evidence>
<name>A0A0D0ISJ3_9MICO</name>
<dbReference type="EMBL" id="JXSQ01000001">
    <property type="protein sequence ID" value="KIP53922.1"/>
    <property type="molecule type" value="Genomic_DNA"/>
</dbReference>
<dbReference type="PANTHER" id="PTHR34039">
    <property type="entry name" value="UPF0102 PROTEIN YRAN"/>
    <property type="match status" value="1"/>
</dbReference>
<dbReference type="SUPFAM" id="SSF52980">
    <property type="entry name" value="Restriction endonuclease-like"/>
    <property type="match status" value="1"/>
</dbReference>
<feature type="region of interest" description="Disordered" evidence="3">
    <location>
        <begin position="1"/>
        <end position="23"/>
    </location>
</feature>
<dbReference type="AlphaFoldDB" id="A0A0D0ISJ3"/>
<dbReference type="HAMAP" id="MF_00048">
    <property type="entry name" value="UPF0102"/>
    <property type="match status" value="1"/>
</dbReference>
<dbReference type="Gene3D" id="3.40.1350.10">
    <property type="match status" value="1"/>
</dbReference>
<proteinExistence type="inferred from homology"/>
<dbReference type="InterPro" id="IPR011335">
    <property type="entry name" value="Restrct_endonuc-II-like"/>
</dbReference>
<dbReference type="GO" id="GO:0003676">
    <property type="term" value="F:nucleic acid binding"/>
    <property type="evidence" value="ECO:0007669"/>
    <property type="project" value="InterPro"/>
</dbReference>